<sequence>MTMKNRAGAQVLGVYSGTPVGVGRRHCVVGSLSRLLPIASVSEHGLGCSGILTVSILESESHGFEKIHRSRTCYICGAKNGRKDACLADVSRNVLHCVHVVHGNSLSIVSAKHSSRPSEEVYT</sequence>
<evidence type="ECO:0000313" key="2">
    <source>
        <dbReference type="Proteomes" id="UP000499080"/>
    </source>
</evidence>
<organism evidence="1 2">
    <name type="scientific">Araneus ventricosus</name>
    <name type="common">Orbweaver spider</name>
    <name type="synonym">Epeira ventricosa</name>
    <dbReference type="NCBI Taxonomy" id="182803"/>
    <lineage>
        <taxon>Eukaryota</taxon>
        <taxon>Metazoa</taxon>
        <taxon>Ecdysozoa</taxon>
        <taxon>Arthropoda</taxon>
        <taxon>Chelicerata</taxon>
        <taxon>Arachnida</taxon>
        <taxon>Araneae</taxon>
        <taxon>Araneomorphae</taxon>
        <taxon>Entelegynae</taxon>
        <taxon>Araneoidea</taxon>
        <taxon>Araneidae</taxon>
        <taxon>Araneus</taxon>
    </lineage>
</organism>
<protein>
    <submittedName>
        <fullName evidence="1">Uncharacterized protein</fullName>
    </submittedName>
</protein>
<comment type="caution">
    <text evidence="1">The sequence shown here is derived from an EMBL/GenBank/DDBJ whole genome shotgun (WGS) entry which is preliminary data.</text>
</comment>
<gene>
    <name evidence="1" type="ORF">AVEN_59905_1</name>
</gene>
<reference evidence="1 2" key="1">
    <citation type="journal article" date="2019" name="Sci. Rep.">
        <title>Orb-weaving spider Araneus ventricosus genome elucidates the spidroin gene catalogue.</title>
        <authorList>
            <person name="Kono N."/>
            <person name="Nakamura H."/>
            <person name="Ohtoshi R."/>
            <person name="Moran D.A.P."/>
            <person name="Shinohara A."/>
            <person name="Yoshida Y."/>
            <person name="Fujiwara M."/>
            <person name="Mori M."/>
            <person name="Tomita M."/>
            <person name="Arakawa K."/>
        </authorList>
    </citation>
    <scope>NUCLEOTIDE SEQUENCE [LARGE SCALE GENOMIC DNA]</scope>
</reference>
<evidence type="ECO:0000313" key="1">
    <source>
        <dbReference type="EMBL" id="GBM27451.1"/>
    </source>
</evidence>
<dbReference type="Proteomes" id="UP000499080">
    <property type="component" value="Unassembled WGS sequence"/>
</dbReference>
<dbReference type="EMBL" id="BGPR01000585">
    <property type="protein sequence ID" value="GBM27451.1"/>
    <property type="molecule type" value="Genomic_DNA"/>
</dbReference>
<dbReference type="AlphaFoldDB" id="A0A4Y2EF41"/>
<keyword evidence="2" id="KW-1185">Reference proteome</keyword>
<accession>A0A4Y2EF41</accession>
<name>A0A4Y2EF41_ARAVE</name>
<proteinExistence type="predicted"/>